<evidence type="ECO:0000256" key="7">
    <source>
        <dbReference type="ARBA" id="ARBA00022795"/>
    </source>
</evidence>
<keyword evidence="15" id="KW-0966">Cell projection</keyword>
<comment type="subcellular location">
    <subcellularLocation>
        <location evidence="1">Cell membrane</location>
        <topology evidence="1">Multi-pass membrane protein</topology>
    </subcellularLocation>
</comment>
<evidence type="ECO:0000256" key="14">
    <source>
        <dbReference type="SAM" id="MobiDB-lite"/>
    </source>
</evidence>
<evidence type="ECO:0000256" key="8">
    <source>
        <dbReference type="ARBA" id="ARBA00022927"/>
    </source>
</evidence>
<evidence type="ECO:0000313" key="16">
    <source>
        <dbReference type="Proteomes" id="UP000722121"/>
    </source>
</evidence>
<comment type="function">
    <text evidence="12 13">Required for formation of the rod structure in the basal body of the flagellar apparatus. Together with FliI and FliH, may constitute the export apparatus of flagellin.</text>
</comment>
<keyword evidence="4 13" id="KW-0813">Transport</keyword>
<evidence type="ECO:0000256" key="9">
    <source>
        <dbReference type="ARBA" id="ARBA00022989"/>
    </source>
</evidence>
<proteinExistence type="inferred from homology"/>
<evidence type="ECO:0000256" key="2">
    <source>
        <dbReference type="ARBA" id="ARBA00010690"/>
    </source>
</evidence>
<dbReference type="Proteomes" id="UP000722121">
    <property type="component" value="Unassembled WGS sequence"/>
</dbReference>
<comment type="similarity">
    <text evidence="2 13">Belongs to the type III secretion exporter family.</text>
</comment>
<evidence type="ECO:0000256" key="6">
    <source>
        <dbReference type="ARBA" id="ARBA00022692"/>
    </source>
</evidence>
<organism evidence="15 16">
    <name type="scientific">Simkania negevensis</name>
    <dbReference type="NCBI Taxonomy" id="83561"/>
    <lineage>
        <taxon>Bacteria</taxon>
        <taxon>Pseudomonadati</taxon>
        <taxon>Chlamydiota</taxon>
        <taxon>Chlamydiia</taxon>
        <taxon>Parachlamydiales</taxon>
        <taxon>Simkaniaceae</taxon>
        <taxon>Simkania</taxon>
    </lineage>
</organism>
<feature type="transmembrane region" description="Helical" evidence="13">
    <location>
        <begin position="85"/>
        <end position="109"/>
    </location>
</feature>
<gene>
    <name evidence="13 15" type="primary">flhB</name>
    <name evidence="15" type="ORF">JYU14_03075</name>
</gene>
<keyword evidence="11 13" id="KW-1006">Bacterial flagellum protein export</keyword>
<feature type="transmembrane region" description="Helical" evidence="13">
    <location>
        <begin position="143"/>
        <end position="168"/>
    </location>
</feature>
<feature type="region of interest" description="Disordered" evidence="14">
    <location>
        <begin position="1"/>
        <end position="20"/>
    </location>
</feature>
<protein>
    <recommendedName>
        <fullName evidence="3 13">Flagellar biosynthetic protein FlhB</fullName>
    </recommendedName>
</protein>
<keyword evidence="15" id="KW-0969">Cilium</keyword>
<evidence type="ECO:0000256" key="13">
    <source>
        <dbReference type="RuleBase" id="RU364091"/>
    </source>
</evidence>
<evidence type="ECO:0000256" key="1">
    <source>
        <dbReference type="ARBA" id="ARBA00004651"/>
    </source>
</evidence>
<feature type="transmembrane region" description="Helical" evidence="13">
    <location>
        <begin position="188"/>
        <end position="212"/>
    </location>
</feature>
<keyword evidence="8 13" id="KW-0653">Protein transport</keyword>
<dbReference type="InterPro" id="IPR006136">
    <property type="entry name" value="FlhB"/>
</dbReference>
<keyword evidence="7 13" id="KW-1005">Bacterial flagellum biogenesis</keyword>
<evidence type="ECO:0000313" key="15">
    <source>
        <dbReference type="EMBL" id="MBN4067045.1"/>
    </source>
</evidence>
<evidence type="ECO:0000256" key="3">
    <source>
        <dbReference type="ARBA" id="ARBA00021622"/>
    </source>
</evidence>
<keyword evidence="5 13" id="KW-1003">Cell membrane</keyword>
<keyword evidence="9 13" id="KW-1133">Transmembrane helix</keyword>
<dbReference type="PANTHER" id="PTHR30531">
    <property type="entry name" value="FLAGELLAR BIOSYNTHETIC PROTEIN FLHB"/>
    <property type="match status" value="1"/>
</dbReference>
<dbReference type="NCBIfam" id="TIGR00328">
    <property type="entry name" value="flhB"/>
    <property type="match status" value="1"/>
</dbReference>
<name>A0ABS3AQN9_9BACT</name>
<accession>A0ABS3AQN9</accession>
<evidence type="ECO:0000256" key="12">
    <source>
        <dbReference type="ARBA" id="ARBA00025078"/>
    </source>
</evidence>
<comment type="caution">
    <text evidence="15">The sequence shown here is derived from an EMBL/GenBank/DDBJ whole genome shotgun (WGS) entry which is preliminary data.</text>
</comment>
<keyword evidence="16" id="KW-1185">Reference proteome</keyword>
<dbReference type="Pfam" id="PF01312">
    <property type="entry name" value="Bac_export_2"/>
    <property type="match status" value="1"/>
</dbReference>
<dbReference type="InterPro" id="IPR029025">
    <property type="entry name" value="T3SS_substrate_exporter_C"/>
</dbReference>
<dbReference type="EMBL" id="JAFITR010000056">
    <property type="protein sequence ID" value="MBN4067045.1"/>
    <property type="molecule type" value="Genomic_DNA"/>
</dbReference>
<keyword evidence="10 13" id="KW-0472">Membrane</keyword>
<keyword evidence="15" id="KW-0282">Flagellum</keyword>
<evidence type="ECO:0000256" key="10">
    <source>
        <dbReference type="ARBA" id="ARBA00023136"/>
    </source>
</evidence>
<feature type="compositionally biased region" description="Basic and acidic residues" evidence="14">
    <location>
        <begin position="1"/>
        <end position="13"/>
    </location>
</feature>
<keyword evidence="6 13" id="KW-0812">Transmembrane</keyword>
<dbReference type="SUPFAM" id="SSF160544">
    <property type="entry name" value="EscU C-terminal domain-like"/>
    <property type="match status" value="1"/>
</dbReference>
<feature type="transmembrane region" description="Helical" evidence="13">
    <location>
        <begin position="32"/>
        <end position="53"/>
    </location>
</feature>
<dbReference type="Gene3D" id="3.40.1690.10">
    <property type="entry name" value="secretion proteins EscU"/>
    <property type="match status" value="1"/>
</dbReference>
<evidence type="ECO:0000256" key="11">
    <source>
        <dbReference type="ARBA" id="ARBA00023225"/>
    </source>
</evidence>
<dbReference type="PRINTS" id="PR00950">
    <property type="entry name" value="TYPE3IMSPROT"/>
</dbReference>
<evidence type="ECO:0000256" key="5">
    <source>
        <dbReference type="ARBA" id="ARBA00022475"/>
    </source>
</evidence>
<dbReference type="InterPro" id="IPR006135">
    <property type="entry name" value="T3SS_substrate_exporter"/>
</dbReference>
<sequence length="359" mass="40645">MPEDFQEKTEKPTQKKLTKARKDGKVAKSQDLTSGFLLLGAFLVFAVFGAFFYSRFQNIMVGIFQNLDYAFISEGGMRYWLRAGIFYIIQTLSPVLIAVFVVAFVLNLVQVKFVISLKALEPKLDRLNLFDVSKFKKFFNLRALVKLGFGLLKLAIICIVCYSFFLYIAPDISNLMNGTPRDILKEMAWATLILAVIISCLLLVIGIIDFAFQKWKFLREMKMSKQEVKDEHKQAEGDPQVKSRMRSLMLEFMQRLMKSNVKHADVVVANPTHYAVAIKYDGDAMAAPMCVAKGARKMALAIKALAAEHNIPIVENPSLAKPLYHAVEVGMYVPPNFYHAVAEVLAYLYRLNEQLGKTE</sequence>
<reference evidence="15 16" key="1">
    <citation type="submission" date="2021-02" db="EMBL/GenBank/DDBJ databases">
        <title>Activity-based single-cell genomes from oceanic crustal fluid captures similar information to metagenomic and metatranscriptomic surveys with orders of magnitude less sampling.</title>
        <authorList>
            <person name="D'Angelo T.S."/>
            <person name="Orcutt B.N."/>
        </authorList>
    </citation>
    <scope>NUCLEOTIDE SEQUENCE [LARGE SCALE GENOMIC DNA]</scope>
    <source>
        <strain evidence="15">AH-315-G07</strain>
    </source>
</reference>
<dbReference type="PANTHER" id="PTHR30531:SF12">
    <property type="entry name" value="FLAGELLAR BIOSYNTHETIC PROTEIN FLHB"/>
    <property type="match status" value="1"/>
</dbReference>
<evidence type="ECO:0000256" key="4">
    <source>
        <dbReference type="ARBA" id="ARBA00022448"/>
    </source>
</evidence>